<reference evidence="2" key="1">
    <citation type="journal article" date="2024" name="Proc. Natl. Acad. Sci. U.S.A.">
        <title>Extraordinary preservation of gene collinearity over three hundred million years revealed in homosporous lycophytes.</title>
        <authorList>
            <person name="Li C."/>
            <person name="Wickell D."/>
            <person name="Kuo L.Y."/>
            <person name="Chen X."/>
            <person name="Nie B."/>
            <person name="Liao X."/>
            <person name="Peng D."/>
            <person name="Ji J."/>
            <person name="Jenkins J."/>
            <person name="Williams M."/>
            <person name="Shu S."/>
            <person name="Plott C."/>
            <person name="Barry K."/>
            <person name="Rajasekar S."/>
            <person name="Grimwood J."/>
            <person name="Han X."/>
            <person name="Sun S."/>
            <person name="Hou Z."/>
            <person name="He W."/>
            <person name="Dai G."/>
            <person name="Sun C."/>
            <person name="Schmutz J."/>
            <person name="Leebens-Mack J.H."/>
            <person name="Li F.W."/>
            <person name="Wang L."/>
        </authorList>
    </citation>
    <scope>NUCLEOTIDE SEQUENCE [LARGE SCALE GENOMIC DNA]</scope>
    <source>
        <strain evidence="2">cv. PW_Plant_1</strain>
    </source>
</reference>
<proteinExistence type="predicted"/>
<accession>A0ACC2BSE6</accession>
<protein>
    <submittedName>
        <fullName evidence="1">Uncharacterized protein</fullName>
    </submittedName>
</protein>
<dbReference type="EMBL" id="CM055104">
    <property type="protein sequence ID" value="KAJ7532583.1"/>
    <property type="molecule type" value="Genomic_DNA"/>
</dbReference>
<comment type="caution">
    <text evidence="1">The sequence shown here is derived from an EMBL/GenBank/DDBJ whole genome shotgun (WGS) entry which is preliminary data.</text>
</comment>
<dbReference type="Proteomes" id="UP001162992">
    <property type="component" value="Chromosome 13"/>
</dbReference>
<organism evidence="1 2">
    <name type="scientific">Diphasiastrum complanatum</name>
    <name type="common">Issler's clubmoss</name>
    <name type="synonym">Lycopodium complanatum</name>
    <dbReference type="NCBI Taxonomy" id="34168"/>
    <lineage>
        <taxon>Eukaryota</taxon>
        <taxon>Viridiplantae</taxon>
        <taxon>Streptophyta</taxon>
        <taxon>Embryophyta</taxon>
        <taxon>Tracheophyta</taxon>
        <taxon>Lycopodiopsida</taxon>
        <taxon>Lycopodiales</taxon>
        <taxon>Lycopodiaceae</taxon>
        <taxon>Lycopodioideae</taxon>
        <taxon>Diphasiastrum</taxon>
    </lineage>
</organism>
<evidence type="ECO:0000313" key="1">
    <source>
        <dbReference type="EMBL" id="KAJ7532583.1"/>
    </source>
</evidence>
<sequence>MEKTMGSAALTKPSVQLPRVVLSVWLLLVCCSLTAFGMESHIVYLGRRHESIHPDVVVASHHNMLASVLGSTAAAKDALLYSYKHGFNGFAARLSSAHISAVSQIPGVISVFPNKRNNLLTTRSWEFLGLEKANENKVFESSLWKKSNFGRDIIIGSLDTGVWPESESYSDDLIGTIPRRWKGSCIPGTAFNATNCNRKLIGARYYIKGYEAENHHLNLTALGDFLSPRDSSGHGTHTSSTAAGSFVQGANLFGLGNGTAKGGAPLSRIAVYKVCWPRDSKGGECYDSDILAAIDQGIHDGVDVFTLSLGSSPPLPEFFEDGIAIGAFHAVQKGIVVVCAGGNDGPTPATVANTSPWIITVAASSIDRIFASSVVLGNNKTYVGQSLSEHRLKNKIYDLVLSEDVGAATANKTSSKLCFSDSLDPKKVKGKIIVCQRGITPRAAKGNVVKLAGGSGMVLYNAPSQGDEIFPDAHLLPATHVNAKDGSDIVAYVKSKSKPVAYISPVTTVKGSKPAPVMASFSSQGPNSLTPDLLKPDITAPGLDILAAYSEVSSPTGLPADNRVVHFNVESGTSMACPHVAGIAALLKAHHPDWSPAAIKSALMTTGTHLDNRRKEILNGSFQTAGPFNYGAGHIDPNKATDPGLVYDATTEDYDYFLCALKYNQSSYKSITGREVHCPKSASSISNMNYPSITVSNLVGTQTIKRTVTNVGAGNTTYNVSIKMPRGISVSVHPPQMHFLFKGESKSFVVKLQASRTASGRYTFGHITWRDGRHTVRSPIVVRPISTGSR</sequence>
<keyword evidence="2" id="KW-1185">Reference proteome</keyword>
<gene>
    <name evidence="1" type="ORF">O6H91_13G011000</name>
</gene>
<evidence type="ECO:0000313" key="2">
    <source>
        <dbReference type="Proteomes" id="UP001162992"/>
    </source>
</evidence>
<name>A0ACC2BSE6_DIPCM</name>